<dbReference type="PANTHER" id="PTHR11640">
    <property type="entry name" value="NEPHRIN"/>
    <property type="match status" value="1"/>
</dbReference>
<dbReference type="InterPro" id="IPR051275">
    <property type="entry name" value="Cell_adhesion_signaling"/>
</dbReference>
<sequence>MRYIVDRTTSKTVSLSIDKTFPVIEGERIDFTCVVTGNTIPRSVHYESSFLDGDIASWITENNICVIFQSPNMTLFDASCDMSSLTFSMTILRASSSYHQNNVTCEATFNGTDTDFTEGFITVEVNVPLVAVEMETKENITLQENDEVNVTCSARSRPLPHFTWFVSGRQIHDNYTITTFDETGPSGTSTLTYTGNRTDNTERLYCVAKSGEKQQESSGNFLSITYPPDIDVHPNGIPIEGIQQYNISCLILDSNPSVNTFRWYINSELVSEQTSNILTIDYLNRTDTNNYTCNATNGIGDPTTDFVFLDVLYKGSILMFNTTNTSMTEGQTYTAYVDVEGKPLPNVTWTRERTDAILLTENDVTNSSLNMTSMCEDTGNYTASVDNGLVQPDRRHFRLNVFCSPRKDQYTNSPDDISIQAGGMLTLETKIVAFPQPDITWYFRSNSSQTNVIIISDNNFQISKISNDAIHLLTLTIEKTNSSHSGQYTVIILNSMGQHNTSFSVNIIEPLSESSVKVEAIVAGVIGAVVFIILAACVVNCYRKKKKKAIEDFGPIEPAYTSNAMYYNRQPSIQSIETGENTNKIYAEVVKQTTRQQPEVVIADSDANTSK</sequence>
<evidence type="ECO:0000259" key="7">
    <source>
        <dbReference type="PROSITE" id="PS50835"/>
    </source>
</evidence>
<dbReference type="Pfam" id="PF07679">
    <property type="entry name" value="I-set"/>
    <property type="match status" value="1"/>
</dbReference>
<dbReference type="Gene3D" id="2.60.40.10">
    <property type="entry name" value="Immunoglobulins"/>
    <property type="match status" value="4"/>
</dbReference>
<dbReference type="InterPro" id="IPR003599">
    <property type="entry name" value="Ig_sub"/>
</dbReference>
<dbReference type="Proteomes" id="UP000507470">
    <property type="component" value="Unassembled WGS sequence"/>
</dbReference>
<evidence type="ECO:0000313" key="9">
    <source>
        <dbReference type="Proteomes" id="UP000507470"/>
    </source>
</evidence>
<keyword evidence="9" id="KW-1185">Reference proteome</keyword>
<dbReference type="InterPro" id="IPR007110">
    <property type="entry name" value="Ig-like_dom"/>
</dbReference>
<dbReference type="Pfam" id="PF13927">
    <property type="entry name" value="Ig_3"/>
    <property type="match status" value="1"/>
</dbReference>
<dbReference type="GO" id="GO:0005886">
    <property type="term" value="C:plasma membrane"/>
    <property type="evidence" value="ECO:0007669"/>
    <property type="project" value="TreeGrafter"/>
</dbReference>
<protein>
    <recommendedName>
        <fullName evidence="7">Ig-like domain-containing protein</fullName>
    </recommendedName>
</protein>
<keyword evidence="5" id="KW-0393">Immunoglobulin domain</keyword>
<evidence type="ECO:0000256" key="3">
    <source>
        <dbReference type="ARBA" id="ARBA00023157"/>
    </source>
</evidence>
<feature type="domain" description="Ig-like" evidence="7">
    <location>
        <begin position="128"/>
        <end position="223"/>
    </location>
</feature>
<feature type="domain" description="Ig-like" evidence="7">
    <location>
        <begin position="228"/>
        <end position="298"/>
    </location>
</feature>
<dbReference type="GO" id="GO:0098609">
    <property type="term" value="P:cell-cell adhesion"/>
    <property type="evidence" value="ECO:0007669"/>
    <property type="project" value="TreeGrafter"/>
</dbReference>
<evidence type="ECO:0000256" key="1">
    <source>
        <dbReference type="ARBA" id="ARBA00004479"/>
    </source>
</evidence>
<dbReference type="SMART" id="SM00409">
    <property type="entry name" value="IG"/>
    <property type="match status" value="4"/>
</dbReference>
<organism evidence="8 9">
    <name type="scientific">Mytilus coruscus</name>
    <name type="common">Sea mussel</name>
    <dbReference type="NCBI Taxonomy" id="42192"/>
    <lineage>
        <taxon>Eukaryota</taxon>
        <taxon>Metazoa</taxon>
        <taxon>Spiralia</taxon>
        <taxon>Lophotrochozoa</taxon>
        <taxon>Mollusca</taxon>
        <taxon>Bivalvia</taxon>
        <taxon>Autobranchia</taxon>
        <taxon>Pteriomorphia</taxon>
        <taxon>Mytilida</taxon>
        <taxon>Mytiloidea</taxon>
        <taxon>Mytilidae</taxon>
        <taxon>Mytilinae</taxon>
        <taxon>Mytilus</taxon>
    </lineage>
</organism>
<comment type="subcellular location">
    <subcellularLocation>
        <location evidence="1">Membrane</location>
        <topology evidence="1">Single-pass type I membrane protein</topology>
    </subcellularLocation>
</comment>
<feature type="domain" description="Ig-like" evidence="7">
    <location>
        <begin position="302"/>
        <end position="388"/>
    </location>
</feature>
<evidence type="ECO:0000256" key="5">
    <source>
        <dbReference type="ARBA" id="ARBA00023319"/>
    </source>
</evidence>
<keyword evidence="6" id="KW-0812">Transmembrane</keyword>
<dbReference type="PROSITE" id="PS50835">
    <property type="entry name" value="IG_LIKE"/>
    <property type="match status" value="3"/>
</dbReference>
<dbReference type="InterPro" id="IPR036179">
    <property type="entry name" value="Ig-like_dom_sf"/>
</dbReference>
<keyword evidence="6" id="KW-1133">Transmembrane helix</keyword>
<dbReference type="OrthoDB" id="6100119at2759"/>
<accession>A0A6J8BXK7</accession>
<dbReference type="InterPro" id="IPR013162">
    <property type="entry name" value="CD80_C2-set"/>
</dbReference>
<dbReference type="GO" id="GO:0005911">
    <property type="term" value="C:cell-cell junction"/>
    <property type="evidence" value="ECO:0007669"/>
    <property type="project" value="TreeGrafter"/>
</dbReference>
<evidence type="ECO:0000256" key="6">
    <source>
        <dbReference type="SAM" id="Phobius"/>
    </source>
</evidence>
<keyword evidence="4" id="KW-0325">Glycoprotein</keyword>
<reference evidence="8 9" key="1">
    <citation type="submission" date="2020-06" db="EMBL/GenBank/DDBJ databases">
        <authorList>
            <person name="Li R."/>
            <person name="Bekaert M."/>
        </authorList>
    </citation>
    <scope>NUCLEOTIDE SEQUENCE [LARGE SCALE GENOMIC DNA]</scope>
    <source>
        <strain evidence="9">wild</strain>
    </source>
</reference>
<dbReference type="AlphaFoldDB" id="A0A6J8BXK7"/>
<dbReference type="InterPro" id="IPR013098">
    <property type="entry name" value="Ig_I-set"/>
</dbReference>
<dbReference type="SUPFAM" id="SSF48726">
    <property type="entry name" value="Immunoglobulin"/>
    <property type="match status" value="3"/>
</dbReference>
<proteinExistence type="predicted"/>
<dbReference type="Pfam" id="PF08205">
    <property type="entry name" value="C2-set_2"/>
    <property type="match status" value="1"/>
</dbReference>
<dbReference type="GO" id="GO:0050839">
    <property type="term" value="F:cell adhesion molecule binding"/>
    <property type="evidence" value="ECO:0007669"/>
    <property type="project" value="TreeGrafter"/>
</dbReference>
<evidence type="ECO:0000313" key="8">
    <source>
        <dbReference type="EMBL" id="CAC5387544.1"/>
    </source>
</evidence>
<dbReference type="EMBL" id="CACVKT020004014">
    <property type="protein sequence ID" value="CAC5387544.1"/>
    <property type="molecule type" value="Genomic_DNA"/>
</dbReference>
<evidence type="ECO:0000256" key="2">
    <source>
        <dbReference type="ARBA" id="ARBA00023136"/>
    </source>
</evidence>
<keyword evidence="3" id="KW-1015">Disulfide bond</keyword>
<keyword evidence="2 6" id="KW-0472">Membrane</keyword>
<dbReference type="PANTHER" id="PTHR11640:SF31">
    <property type="entry name" value="IRREGULAR CHIASM C-ROUGHEST PROTEIN-RELATED"/>
    <property type="match status" value="1"/>
</dbReference>
<dbReference type="InterPro" id="IPR013783">
    <property type="entry name" value="Ig-like_fold"/>
</dbReference>
<feature type="transmembrane region" description="Helical" evidence="6">
    <location>
        <begin position="520"/>
        <end position="542"/>
    </location>
</feature>
<name>A0A6J8BXK7_MYTCO</name>
<evidence type="ECO:0000256" key="4">
    <source>
        <dbReference type="ARBA" id="ARBA00023180"/>
    </source>
</evidence>
<gene>
    <name evidence="8" type="ORF">MCOR_22857</name>
</gene>